<dbReference type="OrthoDB" id="20916at2"/>
<dbReference type="Gene3D" id="3.40.630.90">
    <property type="match status" value="1"/>
</dbReference>
<dbReference type="Gene3D" id="3.40.630.30">
    <property type="match status" value="1"/>
</dbReference>
<dbReference type="PANTHER" id="PTHR47237">
    <property type="entry name" value="SLL0310 PROTEIN"/>
    <property type="match status" value="1"/>
</dbReference>
<keyword evidence="3" id="KW-1185">Reference proteome</keyword>
<dbReference type="Pfam" id="PF00583">
    <property type="entry name" value="Acetyltransf_1"/>
    <property type="match status" value="1"/>
</dbReference>
<gene>
    <name evidence="2" type="ORF">OM33_17155</name>
</gene>
<organism evidence="2 3">
    <name type="scientific">Pseudoalteromonas piratica</name>
    <dbReference type="NCBI Taxonomy" id="1348114"/>
    <lineage>
        <taxon>Bacteria</taxon>
        <taxon>Pseudomonadati</taxon>
        <taxon>Pseudomonadota</taxon>
        <taxon>Gammaproteobacteria</taxon>
        <taxon>Alteromonadales</taxon>
        <taxon>Pseudoalteromonadaceae</taxon>
        <taxon>Pseudoalteromonas</taxon>
    </lineage>
</organism>
<keyword evidence="2" id="KW-0808">Transferase</keyword>
<reference evidence="2 3" key="1">
    <citation type="submission" date="2014-11" db="EMBL/GenBank/DDBJ databases">
        <title>Complete Genome Sequence of Pseudoalteromonas sp. Strain OCN003 Isolated from Kaneohe Bay, Oahu, Hawaii.</title>
        <authorList>
            <person name="Beurmann S."/>
            <person name="Videau P."/>
            <person name="Ushijima B."/>
            <person name="Smith A.M."/>
            <person name="Aeby G.S."/>
            <person name="Callahan S.M."/>
            <person name="Belcaid M."/>
        </authorList>
    </citation>
    <scope>NUCLEOTIDE SEQUENCE [LARGE SCALE GENOMIC DNA]</scope>
    <source>
        <strain evidence="2 3">OCN003</strain>
    </source>
</reference>
<dbReference type="Proteomes" id="UP000030341">
    <property type="component" value="Chromosome 2"/>
</dbReference>
<dbReference type="SUPFAM" id="SSF55729">
    <property type="entry name" value="Acyl-CoA N-acyltransferases (Nat)"/>
    <property type="match status" value="1"/>
</dbReference>
<sequence>MSQLTIRTMLPEELSIAVNWAAKEGWNPGINDAALFYLADPNGFFVGEVDGEIVAVGSAVRYDSHYAFCGLYIVSPAHRGKGYGLALTKHRLAYCEERNVGIDGVLENVDIYKRIGYVPYYQNKRFQKIAQASTKSGAITEVREEHIPAILNYDLQCFGAPREAFLSAWLMQEYGRAVCVLENGQVTGYGVRRKCQQGYKVGPLFADTPDIASTIFRALQHDISGEIIILDVPENNGSAVKLAEAENMEVVFATSRMYQKGMPNVDSDKIFGITTFELG</sequence>
<dbReference type="EMBL" id="CP009889">
    <property type="protein sequence ID" value="AIY66835.1"/>
    <property type="molecule type" value="Genomic_DNA"/>
</dbReference>
<dbReference type="RefSeq" id="WP_040135385.1">
    <property type="nucleotide sequence ID" value="NZ_CP009889.1"/>
</dbReference>
<evidence type="ECO:0000259" key="1">
    <source>
        <dbReference type="PROSITE" id="PS51186"/>
    </source>
</evidence>
<accession>A0A0A7EJG1</accession>
<dbReference type="CDD" id="cd04301">
    <property type="entry name" value="NAT_SF"/>
    <property type="match status" value="1"/>
</dbReference>
<dbReference type="InterPro" id="IPR052729">
    <property type="entry name" value="Acyl/Acetyltrans_Enzymes"/>
</dbReference>
<dbReference type="InterPro" id="IPR016181">
    <property type="entry name" value="Acyl_CoA_acyltransferase"/>
</dbReference>
<feature type="domain" description="N-acetyltransferase" evidence="1">
    <location>
        <begin position="4"/>
        <end position="154"/>
    </location>
</feature>
<protein>
    <submittedName>
        <fullName evidence="2">Acetyltransferase</fullName>
    </submittedName>
</protein>
<dbReference type="InterPro" id="IPR041496">
    <property type="entry name" value="YitH/HolE_GNAT"/>
</dbReference>
<dbReference type="AlphaFoldDB" id="A0A0A7EJG1"/>
<evidence type="ECO:0000313" key="3">
    <source>
        <dbReference type="Proteomes" id="UP000030341"/>
    </source>
</evidence>
<dbReference type="PANTHER" id="PTHR47237:SF1">
    <property type="entry name" value="SLL0310 PROTEIN"/>
    <property type="match status" value="1"/>
</dbReference>
<dbReference type="Pfam" id="PF18014">
    <property type="entry name" value="Acetyltransf_18"/>
    <property type="match status" value="1"/>
</dbReference>
<name>A0A0A7EJG1_9GAMM</name>
<dbReference type="HOGENOM" id="CLU_054109_0_0_6"/>
<dbReference type="GO" id="GO:0016747">
    <property type="term" value="F:acyltransferase activity, transferring groups other than amino-acyl groups"/>
    <property type="evidence" value="ECO:0007669"/>
    <property type="project" value="InterPro"/>
</dbReference>
<dbReference type="eggNOG" id="COG0454">
    <property type="taxonomic scope" value="Bacteria"/>
</dbReference>
<dbReference type="PROSITE" id="PS51186">
    <property type="entry name" value="GNAT"/>
    <property type="match status" value="1"/>
</dbReference>
<dbReference type="KEGG" id="pseo:OM33_17155"/>
<dbReference type="InterPro" id="IPR000182">
    <property type="entry name" value="GNAT_dom"/>
</dbReference>
<evidence type="ECO:0000313" key="2">
    <source>
        <dbReference type="EMBL" id="AIY66835.1"/>
    </source>
</evidence>
<proteinExistence type="predicted"/>